<dbReference type="PANTHER" id="PTHR43435">
    <property type="entry name" value="RIBULOKINASE"/>
    <property type="match status" value="1"/>
</dbReference>
<gene>
    <name evidence="5" type="ORF">E3P86_01478</name>
</gene>
<protein>
    <recommendedName>
        <fullName evidence="4">Tudor domain-containing protein</fullName>
    </recommendedName>
</protein>
<dbReference type="GO" id="GO:0019321">
    <property type="term" value="P:pentose metabolic process"/>
    <property type="evidence" value="ECO:0007669"/>
    <property type="project" value="TreeGrafter"/>
</dbReference>
<dbReference type="Proteomes" id="UP000310689">
    <property type="component" value="Unassembled WGS sequence"/>
</dbReference>
<feature type="region of interest" description="Disordered" evidence="3">
    <location>
        <begin position="327"/>
        <end position="428"/>
    </location>
</feature>
<evidence type="ECO:0000256" key="1">
    <source>
        <dbReference type="ARBA" id="ARBA00022679"/>
    </source>
</evidence>
<name>A0A4T0J941_WALIC</name>
<organism evidence="5 6">
    <name type="scientific">Wallemia ichthyophaga</name>
    <dbReference type="NCBI Taxonomy" id="245174"/>
    <lineage>
        <taxon>Eukaryota</taxon>
        <taxon>Fungi</taxon>
        <taxon>Dikarya</taxon>
        <taxon>Basidiomycota</taxon>
        <taxon>Wallemiomycotina</taxon>
        <taxon>Wallemiomycetes</taxon>
        <taxon>Wallemiales</taxon>
        <taxon>Wallemiaceae</taxon>
        <taxon>Wallemia</taxon>
    </lineage>
</organism>
<feature type="compositionally biased region" description="Basic and acidic residues" evidence="3">
    <location>
        <begin position="345"/>
        <end position="357"/>
    </location>
</feature>
<dbReference type="Gene3D" id="2.30.30.140">
    <property type="match status" value="1"/>
</dbReference>
<evidence type="ECO:0000256" key="2">
    <source>
        <dbReference type="ARBA" id="ARBA00022777"/>
    </source>
</evidence>
<evidence type="ECO:0000313" key="6">
    <source>
        <dbReference type="Proteomes" id="UP000310689"/>
    </source>
</evidence>
<feature type="region of interest" description="Disordered" evidence="3">
    <location>
        <begin position="558"/>
        <end position="604"/>
    </location>
</feature>
<dbReference type="InterPro" id="IPR018484">
    <property type="entry name" value="FGGY_N"/>
</dbReference>
<dbReference type="GO" id="GO:0019150">
    <property type="term" value="F:D-ribulokinase activity"/>
    <property type="evidence" value="ECO:0007669"/>
    <property type="project" value="TreeGrafter"/>
</dbReference>
<keyword evidence="1" id="KW-0808">Transferase</keyword>
<feature type="compositionally biased region" description="Polar residues" evidence="3">
    <location>
        <begin position="400"/>
        <end position="414"/>
    </location>
</feature>
<dbReference type="Gene3D" id="3.30.420.40">
    <property type="match status" value="1"/>
</dbReference>
<feature type="region of interest" description="Disordered" evidence="3">
    <location>
        <begin position="471"/>
        <end position="492"/>
    </location>
</feature>
<keyword evidence="2" id="KW-0418">Kinase</keyword>
<feature type="compositionally biased region" description="Low complexity" evidence="3">
    <location>
        <begin position="471"/>
        <end position="491"/>
    </location>
</feature>
<comment type="caution">
    <text evidence="5">The sequence shown here is derived from an EMBL/GenBank/DDBJ whole genome shotgun (WGS) entry which is preliminary data.</text>
</comment>
<dbReference type="Pfam" id="PF00370">
    <property type="entry name" value="FGGY_N"/>
    <property type="match status" value="1"/>
</dbReference>
<dbReference type="AlphaFoldDB" id="A0A4T0J941"/>
<reference evidence="5 6" key="1">
    <citation type="submission" date="2019-03" db="EMBL/GenBank/DDBJ databases">
        <title>Sequencing 23 genomes of Wallemia ichthyophaga.</title>
        <authorList>
            <person name="Gostincar C."/>
        </authorList>
    </citation>
    <scope>NUCLEOTIDE SEQUENCE [LARGE SCALE GENOMIC DNA]</scope>
    <source>
        <strain evidence="5 6">EXF-6200</strain>
    </source>
</reference>
<feature type="region of interest" description="Disordered" evidence="3">
    <location>
        <begin position="628"/>
        <end position="650"/>
    </location>
</feature>
<dbReference type="InterPro" id="IPR043129">
    <property type="entry name" value="ATPase_NBD"/>
</dbReference>
<proteinExistence type="predicted"/>
<dbReference type="SMART" id="SM00333">
    <property type="entry name" value="TUDOR"/>
    <property type="match status" value="1"/>
</dbReference>
<evidence type="ECO:0000256" key="3">
    <source>
        <dbReference type="SAM" id="MobiDB-lite"/>
    </source>
</evidence>
<feature type="compositionally biased region" description="Polar residues" evidence="3">
    <location>
        <begin position="328"/>
        <end position="341"/>
    </location>
</feature>
<feature type="domain" description="Tudor" evidence="4">
    <location>
        <begin position="497"/>
        <end position="557"/>
    </location>
</feature>
<dbReference type="GO" id="GO:0005737">
    <property type="term" value="C:cytoplasm"/>
    <property type="evidence" value="ECO:0007669"/>
    <property type="project" value="TreeGrafter"/>
</dbReference>
<dbReference type="InterPro" id="IPR002999">
    <property type="entry name" value="Tudor"/>
</dbReference>
<dbReference type="SUPFAM" id="SSF53067">
    <property type="entry name" value="Actin-like ATPase domain"/>
    <property type="match status" value="1"/>
</dbReference>
<sequence>MYYSTKSINNAKSRANTSTTLADEIEDKFVTERDHNGVNNGTQEPQSYLPMILAENIPSYYEGYGYEHINSTETGTYFSSPPASSYQFQQPSMQTHYEDDQATTRLVSHGPIDAALLQYNDKSNFEISPHSTVALMDLHGINNYQYPSPSPYTNRCDVHQYPAHYCVDHTLADDGIYRHMKPPPQISQSPQYYFQPFFNQAYPASGSQRTPSIPFRISTETESPKGGVYMNNAKMHASSSIPQDYKPINGQFKERQEIEKVSLSWLQSLFVTRHWIVTTNPTQSRARTFVVCVQGHLHESTTQKDISACTMMIDPTAVRTVKRHFPAQTHSGGEHWNSQPKCAQKAKEGAKVEEDGKSSQLAKGQSPKARRIAAKKMLDISSDENENEERSEGDGVGIGTESTLPKASTSSPQKRSAKKRRIEKQSSEEISQYELQLEQVKETLTADPTNADLLGLKDELMNIIDLLKAASAPAPSASTSSQAESSRSSTAIEPEAVSFKAGEDVLAKYKDGKFYPATIKAVSGIHPKIVYTINFRGYQGTEQVQPNMIKAMDAHTKINMTNKRQRDSQKSLTSIEDDKEKDKKRKKNEKKAVVREQKNSEMNDKQNNWQKFAKKANKKGIHIAGSEGKSIFKTPDNPYGRVGVTGSGKPMTEQKTILNLPQLRPRNLKMGAEYFIGIDVGTGSARSALLSTSGDIIAESTYNTHTWRDANDANIFEQSSANIWGNISQSVRDVVKQAQIPKEAVKGIAFDATCSLAVTDRDGNPITVSNNDKLGKSGERNIILWADHRAEKEANLINSTGAMPLQFVGGTVSLEMEIPKTLWLKNHMDPEDFRRCMFFDLPDWLSYRATRSLARSNNSLGSKFTYVTPSISGAYPSGWDPKFLEQIGLGDLVHQDFIPIGGAPNKNGLVLTGGLPVGKGLTKEAAEELGLAEGTAVGSSVIDAYAGWIGTVAAKSAKKGEDLPKDAVAFEECAHRLAACAAPSNQATQSHQKVYSFKVSGDLTKMQSSQAGG</sequence>
<dbReference type="EMBL" id="SPOI01000052">
    <property type="protein sequence ID" value="TIB38707.1"/>
    <property type="molecule type" value="Genomic_DNA"/>
</dbReference>
<dbReference type="PANTHER" id="PTHR43435:SF4">
    <property type="entry name" value="FGGY CARBOHYDRATE KINASE DOMAIN-CONTAINING PROTEIN"/>
    <property type="match status" value="1"/>
</dbReference>
<evidence type="ECO:0000313" key="5">
    <source>
        <dbReference type="EMBL" id="TIB38707.1"/>
    </source>
</evidence>
<accession>A0A4T0J941</accession>
<evidence type="ECO:0000259" key="4">
    <source>
        <dbReference type="SMART" id="SM00333"/>
    </source>
</evidence>
<feature type="compositionally biased region" description="Basic and acidic residues" evidence="3">
    <location>
        <begin position="590"/>
        <end position="604"/>
    </location>
</feature>